<organism evidence="2">
    <name type="scientific">Anguilla anguilla</name>
    <name type="common">European freshwater eel</name>
    <name type="synonym">Muraena anguilla</name>
    <dbReference type="NCBI Taxonomy" id="7936"/>
    <lineage>
        <taxon>Eukaryota</taxon>
        <taxon>Metazoa</taxon>
        <taxon>Chordata</taxon>
        <taxon>Craniata</taxon>
        <taxon>Vertebrata</taxon>
        <taxon>Euteleostomi</taxon>
        <taxon>Actinopterygii</taxon>
        <taxon>Neopterygii</taxon>
        <taxon>Teleostei</taxon>
        <taxon>Anguilliformes</taxon>
        <taxon>Anguillidae</taxon>
        <taxon>Anguilla</taxon>
    </lineage>
</organism>
<accession>A0A0E9QLP4</accession>
<name>A0A0E9QLP4_ANGAN</name>
<feature type="compositionally biased region" description="Polar residues" evidence="1">
    <location>
        <begin position="1"/>
        <end position="11"/>
    </location>
</feature>
<protein>
    <submittedName>
        <fullName evidence="2">Uncharacterized protein</fullName>
    </submittedName>
</protein>
<dbReference type="EMBL" id="GBXM01090848">
    <property type="protein sequence ID" value="JAH17729.1"/>
    <property type="molecule type" value="Transcribed_RNA"/>
</dbReference>
<dbReference type="AlphaFoldDB" id="A0A0E9QLP4"/>
<sequence>MRKSLTRTTFKSAHPPPGRKSLSWLSLTVAGPTKSQTNTDRGRTVGGTRTRPLKMGR</sequence>
<evidence type="ECO:0000256" key="1">
    <source>
        <dbReference type="SAM" id="MobiDB-lite"/>
    </source>
</evidence>
<proteinExistence type="predicted"/>
<evidence type="ECO:0000313" key="2">
    <source>
        <dbReference type="EMBL" id="JAH17729.1"/>
    </source>
</evidence>
<feature type="region of interest" description="Disordered" evidence="1">
    <location>
        <begin position="1"/>
        <end position="57"/>
    </location>
</feature>
<reference evidence="2" key="1">
    <citation type="submission" date="2014-11" db="EMBL/GenBank/DDBJ databases">
        <authorList>
            <person name="Amaro Gonzalez C."/>
        </authorList>
    </citation>
    <scope>NUCLEOTIDE SEQUENCE</scope>
</reference>
<reference evidence="2" key="2">
    <citation type="journal article" date="2015" name="Fish Shellfish Immunol.">
        <title>Early steps in the European eel (Anguilla anguilla)-Vibrio vulnificus interaction in the gills: Role of the RtxA13 toxin.</title>
        <authorList>
            <person name="Callol A."/>
            <person name="Pajuelo D."/>
            <person name="Ebbesson L."/>
            <person name="Teles M."/>
            <person name="MacKenzie S."/>
            <person name="Amaro C."/>
        </authorList>
    </citation>
    <scope>NUCLEOTIDE SEQUENCE</scope>
</reference>